<dbReference type="Proteomes" id="UP001283361">
    <property type="component" value="Unassembled WGS sequence"/>
</dbReference>
<name>A0AAE0Z5S0_9GAST</name>
<evidence type="ECO:0000313" key="2">
    <source>
        <dbReference type="Proteomes" id="UP001283361"/>
    </source>
</evidence>
<organism evidence="1 2">
    <name type="scientific">Elysia crispata</name>
    <name type="common">lettuce slug</name>
    <dbReference type="NCBI Taxonomy" id="231223"/>
    <lineage>
        <taxon>Eukaryota</taxon>
        <taxon>Metazoa</taxon>
        <taxon>Spiralia</taxon>
        <taxon>Lophotrochozoa</taxon>
        <taxon>Mollusca</taxon>
        <taxon>Gastropoda</taxon>
        <taxon>Heterobranchia</taxon>
        <taxon>Euthyneura</taxon>
        <taxon>Panpulmonata</taxon>
        <taxon>Sacoglossa</taxon>
        <taxon>Placobranchoidea</taxon>
        <taxon>Plakobranchidae</taxon>
        <taxon>Elysia</taxon>
    </lineage>
</organism>
<proteinExistence type="predicted"/>
<sequence length="156" mass="17891">MTSNLAWCSCREENTSPAPRLVLFPQIRLRLLSQSETQMYLDQEIYWTSKWTLRGTDQSVMTLSDVQLADTPIRLRPLVRAGNQLDCVRHDVLKCKTSQLRHTGCSGIMNGQQITQQVTLSTEYEKLPGSITELTLGWDEWIPSNQRELRPPSENN</sequence>
<dbReference type="AlphaFoldDB" id="A0AAE0Z5S0"/>
<evidence type="ECO:0000313" key="1">
    <source>
        <dbReference type="EMBL" id="KAK3762581.1"/>
    </source>
</evidence>
<reference evidence="1" key="1">
    <citation type="journal article" date="2023" name="G3 (Bethesda)">
        <title>A reference genome for the long-term kleptoplast-retaining sea slug Elysia crispata morphotype clarki.</title>
        <authorList>
            <person name="Eastman K.E."/>
            <person name="Pendleton A.L."/>
            <person name="Shaikh M.A."/>
            <person name="Suttiyut T."/>
            <person name="Ogas R."/>
            <person name="Tomko P."/>
            <person name="Gavelis G."/>
            <person name="Widhalm J.R."/>
            <person name="Wisecaver J.H."/>
        </authorList>
    </citation>
    <scope>NUCLEOTIDE SEQUENCE</scope>
    <source>
        <strain evidence="1">ECLA1</strain>
    </source>
</reference>
<accession>A0AAE0Z5S0</accession>
<gene>
    <name evidence="1" type="ORF">RRG08_020660</name>
</gene>
<keyword evidence="2" id="KW-1185">Reference proteome</keyword>
<dbReference type="EMBL" id="JAWDGP010004681">
    <property type="protein sequence ID" value="KAK3762581.1"/>
    <property type="molecule type" value="Genomic_DNA"/>
</dbReference>
<comment type="caution">
    <text evidence="1">The sequence shown here is derived from an EMBL/GenBank/DDBJ whole genome shotgun (WGS) entry which is preliminary data.</text>
</comment>
<protein>
    <submittedName>
        <fullName evidence="1">Uncharacterized protein</fullName>
    </submittedName>
</protein>